<dbReference type="InterPro" id="IPR011250">
    <property type="entry name" value="OMP/PagP_B-barrel"/>
</dbReference>
<dbReference type="AlphaFoldDB" id="A0A2J0KWG2"/>
<dbReference type="Proteomes" id="UP000230052">
    <property type="component" value="Unassembled WGS sequence"/>
</dbReference>
<keyword evidence="1" id="KW-0732">Signal</keyword>
<name>A0A2J0KWG2_9BACT</name>
<feature type="chain" id="PRO_5014334343" evidence="1">
    <location>
        <begin position="24"/>
        <end position="625"/>
    </location>
</feature>
<feature type="signal peptide" evidence="1">
    <location>
        <begin position="1"/>
        <end position="23"/>
    </location>
</feature>
<evidence type="ECO:0000313" key="3">
    <source>
        <dbReference type="Proteomes" id="UP000230052"/>
    </source>
</evidence>
<accession>A0A2J0KWG2</accession>
<protein>
    <submittedName>
        <fullName evidence="2">Uncharacterized protein</fullName>
    </submittedName>
</protein>
<reference evidence="2 3" key="1">
    <citation type="submission" date="2017-09" db="EMBL/GenBank/DDBJ databases">
        <title>Depth-based differentiation of microbial function through sediment-hosted aquifers and enrichment of novel symbionts in the deep terrestrial subsurface.</title>
        <authorList>
            <person name="Probst A.J."/>
            <person name="Ladd B."/>
            <person name="Jarett J.K."/>
            <person name="Geller-Mcgrath D.E."/>
            <person name="Sieber C.M."/>
            <person name="Emerson J.B."/>
            <person name="Anantharaman K."/>
            <person name="Thomas B.C."/>
            <person name="Malmstrom R."/>
            <person name="Stieglmeier M."/>
            <person name="Klingl A."/>
            <person name="Woyke T."/>
            <person name="Ryan C.M."/>
            <person name="Banfield J.F."/>
        </authorList>
    </citation>
    <scope>NUCLEOTIDE SEQUENCE [LARGE SCALE GENOMIC DNA]</scope>
    <source>
        <strain evidence="2">CG07_land_8_20_14_0_80_42_15</strain>
    </source>
</reference>
<organism evidence="2 3">
    <name type="scientific">Candidatus Aquitaenariimonas noxiae</name>
    <dbReference type="NCBI Taxonomy" id="1974741"/>
    <lineage>
        <taxon>Bacteria</taxon>
        <taxon>Pseudomonadati</taxon>
        <taxon>Candidatus Omnitrophota</taxon>
        <taxon>Candidatus Aquitaenariimonas</taxon>
    </lineage>
</organism>
<comment type="caution">
    <text evidence="2">The sequence shown here is derived from an EMBL/GenBank/DDBJ whole genome shotgun (WGS) entry which is preliminary data.</text>
</comment>
<dbReference type="Gene3D" id="2.40.160.20">
    <property type="match status" value="1"/>
</dbReference>
<proteinExistence type="predicted"/>
<evidence type="ECO:0000313" key="2">
    <source>
        <dbReference type="EMBL" id="PIU41654.1"/>
    </source>
</evidence>
<dbReference type="EMBL" id="PEWV01000040">
    <property type="protein sequence ID" value="PIU41654.1"/>
    <property type="molecule type" value="Genomic_DNA"/>
</dbReference>
<dbReference type="SUPFAM" id="SSF56925">
    <property type="entry name" value="OMPA-like"/>
    <property type="match status" value="2"/>
</dbReference>
<gene>
    <name evidence="2" type="ORF">COS99_04220</name>
</gene>
<evidence type="ECO:0000256" key="1">
    <source>
        <dbReference type="SAM" id="SignalP"/>
    </source>
</evidence>
<sequence length="625" mass="70063">MRKIKVILIFLCVELFFTPFIFAAAITDSCEPLGHLNPGITLEDNYIFERDLEKGNGLTSAKMEDTNQIYTRLGLGLGDYFNVYTKLGAVRGSDYHFVSANKYDYETGVGFLWGLGLGGEYEFSKNWKVAGDVQFDSWRADVEKAWLDGEGGSNIQNPQIDNSELQVTFLLLRDFELPKSRTILTPYVGLGYSYFKSETEREVTFTTSSYIVSADWDLHSENTINIVTGLKARMDDNWKAFLEGRFLAEKAITCGLTYDWGASYRPEKPVYEAERKKNEYPVAPLWPGWEFGVDFQGGEARYEEHASSVGVDSKWQEYFNRVNLSLGNYDLKRLEGGFKGSFFASLEDTEKWNLDGGLYQENTMDLSGGSFLAEVGWALGDGTKPSSDALIFTPLLGYGYNRIQFTRSNFRVLGTVIPIGEVSEDYDVHYIDIGGKLNFTFDKNILFDLRSSCGIVFYNQASNSAIGSIDGDGGYIPKIEVRLRYLATPDFTLSIGGFFEQQHLEGGMSSSAEWPDNNLSLYGATVGGSYKWGGDSGKRAVYRPMLQTVSMEPKRINRPSTNIAQEQPVPLESIVIAQAPVKESRGNGLAPAERLDRLESFYKKGLVSKEKYVEEKRIILTAMSD</sequence>